<feature type="region of interest" description="Disordered" evidence="1">
    <location>
        <begin position="112"/>
        <end position="147"/>
    </location>
</feature>
<dbReference type="Proteomes" id="UP000277580">
    <property type="component" value="Unassembled WGS sequence"/>
</dbReference>
<keyword evidence="3" id="KW-1185">Reference proteome</keyword>
<feature type="region of interest" description="Disordered" evidence="1">
    <location>
        <begin position="1"/>
        <end position="57"/>
    </location>
</feature>
<evidence type="ECO:0000313" key="2">
    <source>
        <dbReference type="EMBL" id="RPB12548.1"/>
    </source>
</evidence>
<dbReference type="AlphaFoldDB" id="A0A3N4KSR5"/>
<accession>A0A3N4KSR5</accession>
<feature type="compositionally biased region" description="Low complexity" evidence="1">
    <location>
        <begin position="38"/>
        <end position="49"/>
    </location>
</feature>
<evidence type="ECO:0000256" key="1">
    <source>
        <dbReference type="SAM" id="MobiDB-lite"/>
    </source>
</evidence>
<gene>
    <name evidence="2" type="ORF">P167DRAFT_605698</name>
</gene>
<protein>
    <submittedName>
        <fullName evidence="2">Uncharacterized protein</fullName>
    </submittedName>
</protein>
<dbReference type="OrthoDB" id="5382906at2759"/>
<dbReference type="InParanoid" id="A0A3N4KSR5"/>
<feature type="compositionally biased region" description="Acidic residues" evidence="1">
    <location>
        <begin position="134"/>
        <end position="147"/>
    </location>
</feature>
<proteinExistence type="predicted"/>
<sequence length="360" mass="39354">MGRPLWRPPPGNSENNSTDDANKQPVPPRCISPPNFHTSSTSGSSSAAGPEAMVMRNDSSMLTLDEFLRETSTRDSTERQLQGLLALRRRIGSETRPGRWGSLYDHTPAGRRRILGTVPVPPTAAPREGRSEAEQDELEEEEGEVDEDRIPEIYWNFRARVSPGSLPLPPQPLSALPAASSGALSVPREDSTADVLTGPSQLVQPPMRTSGEYRPYVAGVPSITWPPLPPPSSSSLPPLSRQDSFDTLVSQIRRIGALQDFMLNSTTTPPDPPTPTATAATVASLRIREARLRAMQTRIDLLANEFAVLSSTRREMRRAMANDAPVPAPPPPPPVRMSESLREELMRSAVMRMQIEALPL</sequence>
<name>A0A3N4KSR5_9PEZI</name>
<evidence type="ECO:0000313" key="3">
    <source>
        <dbReference type="Proteomes" id="UP000277580"/>
    </source>
</evidence>
<organism evidence="2 3">
    <name type="scientific">Morchella conica CCBAS932</name>
    <dbReference type="NCBI Taxonomy" id="1392247"/>
    <lineage>
        <taxon>Eukaryota</taxon>
        <taxon>Fungi</taxon>
        <taxon>Dikarya</taxon>
        <taxon>Ascomycota</taxon>
        <taxon>Pezizomycotina</taxon>
        <taxon>Pezizomycetes</taxon>
        <taxon>Pezizales</taxon>
        <taxon>Morchellaceae</taxon>
        <taxon>Morchella</taxon>
    </lineage>
</organism>
<dbReference type="EMBL" id="ML119128">
    <property type="protein sequence ID" value="RPB12548.1"/>
    <property type="molecule type" value="Genomic_DNA"/>
</dbReference>
<feature type="compositionally biased region" description="Pro residues" evidence="1">
    <location>
        <begin position="1"/>
        <end position="11"/>
    </location>
</feature>
<reference evidence="2 3" key="1">
    <citation type="journal article" date="2018" name="Nat. Ecol. Evol.">
        <title>Pezizomycetes genomes reveal the molecular basis of ectomycorrhizal truffle lifestyle.</title>
        <authorList>
            <person name="Murat C."/>
            <person name="Payen T."/>
            <person name="Noel B."/>
            <person name="Kuo A."/>
            <person name="Morin E."/>
            <person name="Chen J."/>
            <person name="Kohler A."/>
            <person name="Krizsan K."/>
            <person name="Balestrini R."/>
            <person name="Da Silva C."/>
            <person name="Montanini B."/>
            <person name="Hainaut M."/>
            <person name="Levati E."/>
            <person name="Barry K.W."/>
            <person name="Belfiori B."/>
            <person name="Cichocki N."/>
            <person name="Clum A."/>
            <person name="Dockter R.B."/>
            <person name="Fauchery L."/>
            <person name="Guy J."/>
            <person name="Iotti M."/>
            <person name="Le Tacon F."/>
            <person name="Lindquist E.A."/>
            <person name="Lipzen A."/>
            <person name="Malagnac F."/>
            <person name="Mello A."/>
            <person name="Molinier V."/>
            <person name="Miyauchi S."/>
            <person name="Poulain J."/>
            <person name="Riccioni C."/>
            <person name="Rubini A."/>
            <person name="Sitrit Y."/>
            <person name="Splivallo R."/>
            <person name="Traeger S."/>
            <person name="Wang M."/>
            <person name="Zifcakova L."/>
            <person name="Wipf D."/>
            <person name="Zambonelli A."/>
            <person name="Paolocci F."/>
            <person name="Nowrousian M."/>
            <person name="Ottonello S."/>
            <person name="Baldrian P."/>
            <person name="Spatafora J.W."/>
            <person name="Henrissat B."/>
            <person name="Nagy L.G."/>
            <person name="Aury J.M."/>
            <person name="Wincker P."/>
            <person name="Grigoriev I.V."/>
            <person name="Bonfante P."/>
            <person name="Martin F.M."/>
        </authorList>
    </citation>
    <scope>NUCLEOTIDE SEQUENCE [LARGE SCALE GENOMIC DNA]</scope>
    <source>
        <strain evidence="2 3">CCBAS932</strain>
    </source>
</reference>